<dbReference type="OrthoDB" id="2285053at2"/>
<feature type="transmembrane region" description="Helical" evidence="2">
    <location>
        <begin position="115"/>
        <end position="148"/>
    </location>
</feature>
<dbReference type="InterPro" id="IPR008523">
    <property type="entry name" value="DUF805"/>
</dbReference>
<feature type="compositionally biased region" description="Polar residues" evidence="1">
    <location>
        <begin position="176"/>
        <end position="190"/>
    </location>
</feature>
<dbReference type="Pfam" id="PF05656">
    <property type="entry name" value="DUF805"/>
    <property type="match status" value="1"/>
</dbReference>
<proteinExistence type="predicted"/>
<dbReference type="PANTHER" id="PTHR34980:SF2">
    <property type="entry name" value="INNER MEMBRANE PROTEIN YHAH-RELATED"/>
    <property type="match status" value="1"/>
</dbReference>
<evidence type="ECO:0000313" key="6">
    <source>
        <dbReference type="Proteomes" id="UP000246115"/>
    </source>
</evidence>
<evidence type="ECO:0000313" key="4">
    <source>
        <dbReference type="EMBL" id="RFU50716.1"/>
    </source>
</evidence>
<name>A0A372KKV3_9STRE</name>
<evidence type="ECO:0000313" key="7">
    <source>
        <dbReference type="Proteomes" id="UP000262901"/>
    </source>
</evidence>
<gene>
    <name evidence="3" type="ORF">DDV21_003830</name>
    <name evidence="4" type="ORF">DDV22_07090</name>
    <name evidence="5" type="ORF">DDV23_07555</name>
</gene>
<sequence>MFTAYKKFWLQYADFTGKSTRSDYWWVVLCNFLIALPFGLITGVLFLSQLFSTLASYSDSYYTMSEEELVFLILSNLGALIPLMLIAAIWNIAIFVPTLALQVRRLRDAGFHWAFIFFNLGSLLTVIPIIGWLFSLGFQIALIVFFCFPSKESAGNNIAAGPATVTQAPLAAPDMTASSATGTSAVNQVQPEAAVSSPEPAVQPDPNANSAAQISGEDGTLDSAISETGE</sequence>
<evidence type="ECO:0000256" key="2">
    <source>
        <dbReference type="SAM" id="Phobius"/>
    </source>
</evidence>
<dbReference type="Proteomes" id="UP000264056">
    <property type="component" value="Unassembled WGS sequence"/>
</dbReference>
<dbReference type="EMBL" id="CP031733">
    <property type="protein sequence ID" value="AXQ78269.1"/>
    <property type="molecule type" value="Genomic_DNA"/>
</dbReference>
<evidence type="ECO:0000313" key="5">
    <source>
        <dbReference type="EMBL" id="RFU52883.1"/>
    </source>
</evidence>
<feature type="region of interest" description="Disordered" evidence="1">
    <location>
        <begin position="175"/>
        <end position="230"/>
    </location>
</feature>
<protein>
    <submittedName>
        <fullName evidence="5">DUF805 domain-containing protein</fullName>
    </submittedName>
</protein>
<dbReference type="AlphaFoldDB" id="A0A372KKV3"/>
<evidence type="ECO:0000313" key="3">
    <source>
        <dbReference type="EMBL" id="AXQ78269.1"/>
    </source>
</evidence>
<dbReference type="Proteomes" id="UP000262901">
    <property type="component" value="Unassembled WGS sequence"/>
</dbReference>
<reference evidence="6" key="3">
    <citation type="submission" date="2018-08" db="EMBL/GenBank/DDBJ databases">
        <title>Streptococcus chenjunshii sp. nov., isolated from stools sample of the Tibetan antelope in the Qinghai-Tibet plateau, China.</title>
        <authorList>
            <person name="Tian Z."/>
        </authorList>
    </citation>
    <scope>NUCLEOTIDE SEQUENCE [LARGE SCALE GENOMIC DNA]</scope>
    <source>
        <strain evidence="6">Z15</strain>
    </source>
</reference>
<keyword evidence="2" id="KW-0472">Membrane</keyword>
<keyword evidence="2" id="KW-0812">Transmembrane</keyword>
<dbReference type="KEGG" id="schj:DDV21_003830"/>
<evidence type="ECO:0000256" key="1">
    <source>
        <dbReference type="SAM" id="MobiDB-lite"/>
    </source>
</evidence>
<reference evidence="3" key="4">
    <citation type="journal article" date="2019" name="Int. J. Syst. Evol. Microbiol.">
        <title>Streptococcus chenjunshii sp. nov. isolated from feces of Tibetan antelopes.</title>
        <authorList>
            <person name="Tian Z."/>
            <person name="Lu S."/>
            <person name="Jin D."/>
            <person name="Yang J."/>
            <person name="Pu J."/>
            <person name="Lai X.H."/>
            <person name="Bai X.N."/>
            <person name="Wu X.M."/>
            <person name="Li J."/>
            <person name="Wang S."/>
            <person name="Xu J."/>
        </authorList>
    </citation>
    <scope>NUCLEOTIDE SEQUENCE</scope>
    <source>
        <strain evidence="3">Z15</strain>
    </source>
</reference>
<evidence type="ECO:0000313" key="8">
    <source>
        <dbReference type="Proteomes" id="UP000264056"/>
    </source>
</evidence>
<accession>A0A346NB74</accession>
<accession>A0A372KKV3</accession>
<dbReference type="PANTHER" id="PTHR34980">
    <property type="entry name" value="INNER MEMBRANE PROTEIN-RELATED-RELATED"/>
    <property type="match status" value="1"/>
</dbReference>
<keyword evidence="2" id="KW-1133">Transmembrane helix</keyword>
<dbReference type="EMBL" id="QVQZ01000017">
    <property type="protein sequence ID" value="RFU52883.1"/>
    <property type="molecule type" value="Genomic_DNA"/>
</dbReference>
<feature type="transmembrane region" description="Helical" evidence="2">
    <location>
        <begin position="24"/>
        <end position="48"/>
    </location>
</feature>
<organism evidence="5 7">
    <name type="scientific">Streptococcus chenjunshii</name>
    <dbReference type="NCBI Taxonomy" id="2173853"/>
    <lineage>
        <taxon>Bacteria</taxon>
        <taxon>Bacillati</taxon>
        <taxon>Bacillota</taxon>
        <taxon>Bacilli</taxon>
        <taxon>Lactobacillales</taxon>
        <taxon>Streptococcaceae</taxon>
        <taxon>Streptococcus</taxon>
    </lineage>
</organism>
<reference evidence="5 7" key="2">
    <citation type="submission" date="2018-08" db="EMBL/GenBank/DDBJ databases">
        <title>Draft genome of Streptococcus sp. nov. Z1.</title>
        <authorList>
            <person name="Tian Z."/>
        </authorList>
    </citation>
    <scope>NUCLEOTIDE SEQUENCE [LARGE SCALE GENOMIC DNA]</scope>
    <source>
        <strain evidence="5">Z1</strain>
        <strain evidence="7">Z1(2018)</strain>
    </source>
</reference>
<dbReference type="GO" id="GO:0005886">
    <property type="term" value="C:plasma membrane"/>
    <property type="evidence" value="ECO:0007669"/>
    <property type="project" value="TreeGrafter"/>
</dbReference>
<dbReference type="RefSeq" id="WP_116878495.1">
    <property type="nucleotide sequence ID" value="NZ_CP031733.1"/>
</dbReference>
<dbReference type="EMBL" id="QVQY01000018">
    <property type="protein sequence ID" value="RFU50716.1"/>
    <property type="molecule type" value="Genomic_DNA"/>
</dbReference>
<keyword evidence="8" id="KW-1185">Reference proteome</keyword>
<reference evidence="4 8" key="1">
    <citation type="submission" date="2018-08" db="EMBL/GenBank/DDBJ databases">
        <title>Draft genome of Streptococcus sp .nov. Z2.</title>
        <authorList>
            <person name="Tian Z."/>
        </authorList>
    </citation>
    <scope>NUCLEOTIDE SEQUENCE [LARGE SCALE GENOMIC DNA]</scope>
    <source>
        <strain evidence="4 8">Z2</strain>
    </source>
</reference>
<dbReference type="Proteomes" id="UP000246115">
    <property type="component" value="Chromosome"/>
</dbReference>
<feature type="transmembrane region" description="Helical" evidence="2">
    <location>
        <begin position="69"/>
        <end position="95"/>
    </location>
</feature>